<evidence type="ECO:0000313" key="2">
    <source>
        <dbReference type="Proteomes" id="UP000027222"/>
    </source>
</evidence>
<protein>
    <submittedName>
        <fullName evidence="1">Uncharacterized protein</fullName>
    </submittedName>
</protein>
<organism evidence="1 2">
    <name type="scientific">Galerina marginata (strain CBS 339.88)</name>
    <dbReference type="NCBI Taxonomy" id="685588"/>
    <lineage>
        <taxon>Eukaryota</taxon>
        <taxon>Fungi</taxon>
        <taxon>Dikarya</taxon>
        <taxon>Basidiomycota</taxon>
        <taxon>Agaricomycotina</taxon>
        <taxon>Agaricomycetes</taxon>
        <taxon>Agaricomycetidae</taxon>
        <taxon>Agaricales</taxon>
        <taxon>Agaricineae</taxon>
        <taxon>Strophariaceae</taxon>
        <taxon>Galerina</taxon>
    </lineage>
</organism>
<evidence type="ECO:0000313" key="1">
    <source>
        <dbReference type="EMBL" id="KDR70380.1"/>
    </source>
</evidence>
<dbReference type="AlphaFoldDB" id="A0A067SHG3"/>
<accession>A0A067SHG3</accession>
<gene>
    <name evidence="1" type="ORF">GALMADRAFT_144684</name>
</gene>
<dbReference type="HOGENOM" id="CLU_1594672_0_0_1"/>
<sequence>MQLNGRFENVYRASGVRHSSTEGLKICTALLGFVHERRLRVVVDTFDMASAHPVAQCVDKFCVIYLDQTPYFVDVDRADEFLDTNQLTADFLVALTNPSTTEKTAPPQKIQDFLQQSYSCLFAAHTYLLSNACQPRLLVVGGYRPSSGLATCFNIFLFMAVEVIMPE</sequence>
<dbReference type="EMBL" id="KL142397">
    <property type="protein sequence ID" value="KDR70380.1"/>
    <property type="molecule type" value="Genomic_DNA"/>
</dbReference>
<name>A0A067SHG3_GALM3</name>
<keyword evidence="2" id="KW-1185">Reference proteome</keyword>
<dbReference type="Proteomes" id="UP000027222">
    <property type="component" value="Unassembled WGS sequence"/>
</dbReference>
<proteinExistence type="predicted"/>
<reference evidence="2" key="1">
    <citation type="journal article" date="2014" name="Proc. Natl. Acad. Sci. U.S.A.">
        <title>Extensive sampling of basidiomycete genomes demonstrates inadequacy of the white-rot/brown-rot paradigm for wood decay fungi.</title>
        <authorList>
            <person name="Riley R."/>
            <person name="Salamov A.A."/>
            <person name="Brown D.W."/>
            <person name="Nagy L.G."/>
            <person name="Floudas D."/>
            <person name="Held B.W."/>
            <person name="Levasseur A."/>
            <person name="Lombard V."/>
            <person name="Morin E."/>
            <person name="Otillar R."/>
            <person name="Lindquist E.A."/>
            <person name="Sun H."/>
            <person name="LaButti K.M."/>
            <person name="Schmutz J."/>
            <person name="Jabbour D."/>
            <person name="Luo H."/>
            <person name="Baker S.E."/>
            <person name="Pisabarro A.G."/>
            <person name="Walton J.D."/>
            <person name="Blanchette R.A."/>
            <person name="Henrissat B."/>
            <person name="Martin F."/>
            <person name="Cullen D."/>
            <person name="Hibbett D.S."/>
            <person name="Grigoriev I.V."/>
        </authorList>
    </citation>
    <scope>NUCLEOTIDE SEQUENCE [LARGE SCALE GENOMIC DNA]</scope>
    <source>
        <strain evidence="2">CBS 339.88</strain>
    </source>
</reference>